<dbReference type="AlphaFoldDB" id="A0A194XDR0"/>
<dbReference type="EMBL" id="KQ947413">
    <property type="protein sequence ID" value="KUJ18289.1"/>
    <property type="molecule type" value="Genomic_DNA"/>
</dbReference>
<proteinExistence type="predicted"/>
<accession>A0A194XDR0</accession>
<dbReference type="GeneID" id="28817331"/>
<name>A0A194XDR0_MOLSC</name>
<dbReference type="KEGG" id="psco:LY89DRAFT_45034"/>
<evidence type="ECO:0000313" key="1">
    <source>
        <dbReference type="EMBL" id="KUJ18289.1"/>
    </source>
</evidence>
<dbReference type="RefSeq" id="XP_018072644.1">
    <property type="nucleotide sequence ID" value="XM_018207605.1"/>
</dbReference>
<dbReference type="Proteomes" id="UP000070700">
    <property type="component" value="Unassembled WGS sequence"/>
</dbReference>
<protein>
    <submittedName>
        <fullName evidence="1">Uncharacterized protein</fullName>
    </submittedName>
</protein>
<sequence>MFCFELSFSIVTFSYPNKDPPSTLCYCYFCLQNTPYRLHEISLRERRARLLHSAKKSISFVMSTSVRENRASRFGNMFGVHILCRTGIFPPVISVQFTEDSGYESGCMGGWGLFLFSGETPHPLWCDVWFWFLFGSIWTVGWRSISTGNFSALRAKEIYCYWTGQGSGLLGCI</sequence>
<reference evidence="1 2" key="1">
    <citation type="submission" date="2015-10" db="EMBL/GenBank/DDBJ databases">
        <title>Full genome of DAOMC 229536 Phialocephala scopiformis, a fungal endophyte of spruce producing the potent anti-insectan compound rugulosin.</title>
        <authorList>
            <consortium name="DOE Joint Genome Institute"/>
            <person name="Walker A.K."/>
            <person name="Frasz S.L."/>
            <person name="Seifert K.A."/>
            <person name="Miller J.D."/>
            <person name="Mondo S.J."/>
            <person name="Labutti K."/>
            <person name="Lipzen A."/>
            <person name="Dockter R."/>
            <person name="Kennedy M."/>
            <person name="Grigoriev I.V."/>
            <person name="Spatafora J.W."/>
        </authorList>
    </citation>
    <scope>NUCLEOTIDE SEQUENCE [LARGE SCALE GENOMIC DNA]</scope>
    <source>
        <strain evidence="1 2">CBS 120377</strain>
    </source>
</reference>
<organism evidence="1 2">
    <name type="scientific">Mollisia scopiformis</name>
    <name type="common">Conifer needle endophyte fungus</name>
    <name type="synonym">Phialocephala scopiformis</name>
    <dbReference type="NCBI Taxonomy" id="149040"/>
    <lineage>
        <taxon>Eukaryota</taxon>
        <taxon>Fungi</taxon>
        <taxon>Dikarya</taxon>
        <taxon>Ascomycota</taxon>
        <taxon>Pezizomycotina</taxon>
        <taxon>Leotiomycetes</taxon>
        <taxon>Helotiales</taxon>
        <taxon>Mollisiaceae</taxon>
        <taxon>Mollisia</taxon>
    </lineage>
</organism>
<evidence type="ECO:0000313" key="2">
    <source>
        <dbReference type="Proteomes" id="UP000070700"/>
    </source>
</evidence>
<dbReference type="InParanoid" id="A0A194XDR0"/>
<gene>
    <name evidence="1" type="ORF">LY89DRAFT_45034</name>
</gene>
<keyword evidence="2" id="KW-1185">Reference proteome</keyword>